<evidence type="ECO:0000259" key="4">
    <source>
        <dbReference type="Pfam" id="PF01156"/>
    </source>
</evidence>
<evidence type="ECO:0000256" key="3">
    <source>
        <dbReference type="SAM" id="MobiDB-lite"/>
    </source>
</evidence>
<dbReference type="PANTHER" id="PTHR12304:SF4">
    <property type="entry name" value="URIDINE NUCLEOSIDASE"/>
    <property type="match status" value="1"/>
</dbReference>
<organism evidence="5 6">
    <name type="scientific">Streptomyces tanashiensis</name>
    <dbReference type="NCBI Taxonomy" id="67367"/>
    <lineage>
        <taxon>Bacteria</taxon>
        <taxon>Bacillati</taxon>
        <taxon>Actinomycetota</taxon>
        <taxon>Actinomycetes</taxon>
        <taxon>Kitasatosporales</taxon>
        <taxon>Streptomycetaceae</taxon>
        <taxon>Streptomyces</taxon>
    </lineage>
</organism>
<dbReference type="Proteomes" id="UP001164506">
    <property type="component" value="Chromosome"/>
</dbReference>
<dbReference type="InterPro" id="IPR023186">
    <property type="entry name" value="IUNH"/>
</dbReference>
<keyword evidence="1 5" id="KW-0378">Hydrolase</keyword>
<evidence type="ECO:0000313" key="6">
    <source>
        <dbReference type="Proteomes" id="UP001164506"/>
    </source>
</evidence>
<feature type="region of interest" description="Disordered" evidence="3">
    <location>
        <begin position="315"/>
        <end position="335"/>
    </location>
</feature>
<dbReference type="InterPro" id="IPR036452">
    <property type="entry name" value="Ribo_hydro-like"/>
</dbReference>
<keyword evidence="6" id="KW-1185">Reference proteome</keyword>
<dbReference type="Gene3D" id="3.90.245.10">
    <property type="entry name" value="Ribonucleoside hydrolase-like"/>
    <property type="match status" value="1"/>
</dbReference>
<protein>
    <submittedName>
        <fullName evidence="5">Nucleoside hydrolase</fullName>
    </submittedName>
</protein>
<dbReference type="Pfam" id="PF01156">
    <property type="entry name" value="IU_nuc_hydro"/>
    <property type="match status" value="1"/>
</dbReference>
<dbReference type="CDD" id="cd02651">
    <property type="entry name" value="nuc_hydro_IU_UC_XIUA"/>
    <property type="match status" value="1"/>
</dbReference>
<dbReference type="RefSeq" id="WP_229884871.1">
    <property type="nucleotide sequence ID" value="NZ_BMUH01000002.1"/>
</dbReference>
<dbReference type="GO" id="GO:0016787">
    <property type="term" value="F:hydrolase activity"/>
    <property type="evidence" value="ECO:0007669"/>
    <property type="project" value="UniProtKB-KW"/>
</dbReference>
<name>A0ABY6R6W3_9ACTN</name>
<dbReference type="InterPro" id="IPR001910">
    <property type="entry name" value="Inosine/uridine_hydrolase_dom"/>
</dbReference>
<reference evidence="5" key="1">
    <citation type="submission" date="2021-09" db="EMBL/GenBank/DDBJ databases">
        <title>Complete genome sequence and metabolic characterization of Streptomyces tanashiensis DSM 731 the producer of antibacterial Kalafungin and diverse secondary metabolites.</title>
        <authorList>
            <person name="Abbasi M.N."/>
            <person name="Anwar M.N."/>
            <person name="Alam K."/>
            <person name="Shoaib M."/>
            <person name="Lin Z."/>
            <person name="Hayat M."/>
            <person name="Ali M.I."/>
            <person name="Malik H.M.T."/>
            <person name="Ahmed I."/>
            <person name="Li A."/>
            <person name="Hailong Wang H."/>
            <person name="Zhang Y."/>
        </authorList>
    </citation>
    <scope>NUCLEOTIDE SEQUENCE</scope>
    <source>
        <strain evidence="5">Kala</strain>
    </source>
</reference>
<gene>
    <name evidence="5" type="ORF">LDH80_36210</name>
</gene>
<evidence type="ECO:0000313" key="5">
    <source>
        <dbReference type="EMBL" id="UZX25811.1"/>
    </source>
</evidence>
<sequence length="335" mass="35203">MPVPVILDCDPGHDDAFNILLAAAHPAIELLAITTVAGNQTLEKTTLNARRVCSVAGIKGVPVAAGRDRPLHGPRRIAENIHGDSGLDGPGFGEGEPDVPQDPRDALTLIRDTLLAHPSPVTLVPTGPLTNIAVLLLAHPELAGRIERIVLMGGSTERGNTTPAAEFNILCDPEAADIVFRSGLPVTMFGLNATHQVRATAEVVARIAALGTPLSALCVDLLTYFASTYREVYGFEAPPLHDPLTVAHLINPALVSLVRAAVTVELDGTHTRGATLVDLHGVTGRPADTEVGMEVDADGFWDLIVEAVRVLGDPARRPSHDGAAPPPEVVTPRQA</sequence>
<evidence type="ECO:0000256" key="1">
    <source>
        <dbReference type="ARBA" id="ARBA00022801"/>
    </source>
</evidence>
<feature type="domain" description="Inosine/uridine-preferring nucleoside hydrolase" evidence="4">
    <location>
        <begin position="5"/>
        <end position="302"/>
    </location>
</feature>
<dbReference type="SUPFAM" id="SSF53590">
    <property type="entry name" value="Nucleoside hydrolase"/>
    <property type="match status" value="1"/>
</dbReference>
<dbReference type="PANTHER" id="PTHR12304">
    <property type="entry name" value="INOSINE-URIDINE PREFERRING NUCLEOSIDE HYDROLASE"/>
    <property type="match status" value="1"/>
</dbReference>
<feature type="region of interest" description="Disordered" evidence="3">
    <location>
        <begin position="80"/>
        <end position="100"/>
    </location>
</feature>
<accession>A0ABY6R6W3</accession>
<evidence type="ECO:0000256" key="2">
    <source>
        <dbReference type="ARBA" id="ARBA00023295"/>
    </source>
</evidence>
<proteinExistence type="predicted"/>
<dbReference type="GeneID" id="95605001"/>
<dbReference type="EMBL" id="CP084204">
    <property type="protein sequence ID" value="UZX25811.1"/>
    <property type="molecule type" value="Genomic_DNA"/>
</dbReference>
<keyword evidence="2" id="KW-0326">Glycosidase</keyword>